<evidence type="ECO:0000256" key="2">
    <source>
        <dbReference type="SAM" id="Phobius"/>
    </source>
</evidence>
<feature type="compositionally biased region" description="Basic residues" evidence="1">
    <location>
        <begin position="426"/>
        <end position="437"/>
    </location>
</feature>
<keyword evidence="2" id="KW-1133">Transmembrane helix</keyword>
<gene>
    <name evidence="4" type="ORF">BB558_000924</name>
</gene>
<name>A0A2U1JD65_SMIAN</name>
<dbReference type="PROSITE" id="PS50833">
    <property type="entry name" value="BRIX"/>
    <property type="match status" value="1"/>
</dbReference>
<dbReference type="Pfam" id="PF04427">
    <property type="entry name" value="Brix"/>
    <property type="match status" value="1"/>
</dbReference>
<organism evidence="4 5">
    <name type="scientific">Smittium angustum</name>
    <dbReference type="NCBI Taxonomy" id="133377"/>
    <lineage>
        <taxon>Eukaryota</taxon>
        <taxon>Fungi</taxon>
        <taxon>Fungi incertae sedis</taxon>
        <taxon>Zoopagomycota</taxon>
        <taxon>Kickxellomycotina</taxon>
        <taxon>Harpellomycetes</taxon>
        <taxon>Harpellales</taxon>
        <taxon>Legeriomycetaceae</taxon>
        <taxon>Smittium</taxon>
    </lineage>
</organism>
<evidence type="ECO:0000313" key="4">
    <source>
        <dbReference type="EMBL" id="PWA02928.1"/>
    </source>
</evidence>
<dbReference type="InterPro" id="IPR007109">
    <property type="entry name" value="Brix"/>
</dbReference>
<keyword evidence="2" id="KW-0812">Transmembrane</keyword>
<dbReference type="InterPro" id="IPR045112">
    <property type="entry name" value="PPAN-like"/>
</dbReference>
<feature type="region of interest" description="Disordered" evidence="1">
    <location>
        <begin position="326"/>
        <end position="437"/>
    </location>
</feature>
<dbReference type="EMBL" id="MBFU01000044">
    <property type="protein sequence ID" value="PWA02928.1"/>
    <property type="molecule type" value="Genomic_DNA"/>
</dbReference>
<keyword evidence="5" id="KW-1185">Reference proteome</keyword>
<feature type="transmembrane region" description="Helical" evidence="2">
    <location>
        <begin position="64"/>
        <end position="84"/>
    </location>
</feature>
<comment type="caution">
    <text evidence="4">The sequence shown here is derived from an EMBL/GenBank/DDBJ whole genome shotgun (WGS) entry which is preliminary data.</text>
</comment>
<dbReference type="AlphaFoldDB" id="A0A2U1JD65"/>
<proteinExistence type="predicted"/>
<accession>A0A2U1JD65</accession>
<evidence type="ECO:0000259" key="3">
    <source>
        <dbReference type="PROSITE" id="PS50833"/>
    </source>
</evidence>
<feature type="compositionally biased region" description="Basic and acidic residues" evidence="1">
    <location>
        <begin position="371"/>
        <end position="385"/>
    </location>
</feature>
<dbReference type="GO" id="GO:0030687">
    <property type="term" value="C:preribosome, large subunit precursor"/>
    <property type="evidence" value="ECO:0007669"/>
    <property type="project" value="TreeGrafter"/>
</dbReference>
<dbReference type="GO" id="GO:0000027">
    <property type="term" value="P:ribosomal large subunit assembly"/>
    <property type="evidence" value="ECO:0007669"/>
    <property type="project" value="TreeGrafter"/>
</dbReference>
<dbReference type="PANTHER" id="PTHR12661">
    <property type="entry name" value="PETER PAN-RELATED"/>
    <property type="match status" value="1"/>
</dbReference>
<dbReference type="Proteomes" id="UP000245591">
    <property type="component" value="Unassembled WGS sequence"/>
</dbReference>
<feature type="domain" description="Brix" evidence="3">
    <location>
        <begin position="20"/>
        <end position="296"/>
    </location>
</feature>
<dbReference type="SMART" id="SM00879">
    <property type="entry name" value="Brix"/>
    <property type="match status" value="1"/>
</dbReference>
<dbReference type="GO" id="GO:0019843">
    <property type="term" value="F:rRNA binding"/>
    <property type="evidence" value="ECO:0007669"/>
    <property type="project" value="InterPro"/>
</dbReference>
<feature type="compositionally biased region" description="Basic and acidic residues" evidence="1">
    <location>
        <begin position="326"/>
        <end position="345"/>
    </location>
</feature>
<sequence length="437" mass="50104">MAKKRTKKRTHKVIENEKIPKSFVVRFGKVGSTVSELVRDIRRVMEPHTASKLRERKTNKLRDYLMVAGQYGVTQFVLFSQSAMGTNMKIATLPRGPTLTFRVKQYALSKDCRALLKNPKSLGSEFKTSPLLILNNFGANEERGVQFKLMTTVFQNMFPSIDPSTMHLADARRVVLLNYNEETENIEFRHYLITVNAVGVTKGIKKLLNQEYTKNDKSGSKKKAELKSFEDIGEYVLNEDYASDSEIEDNGESSVVLPQNYIGRGNRKSEQRSVKLVEIGPRMELELVKVEDGMCEGDVMYHKYIHKTEKEIKEMKLKKQKMLTEKALRKKKQEENVEKKKALKESKKKNKKSASGKEQNDEDSSSEEERDPNSDNEKKNVEKGPNKKQKLNSNTNFKKTEPGNSSKAKTSTFAKKNTRQPARLGFNKKTKPRPRKH</sequence>
<reference evidence="4 5" key="1">
    <citation type="journal article" date="2018" name="MBio">
        <title>Comparative Genomics Reveals the Core Gene Toolbox for the Fungus-Insect Symbiosis.</title>
        <authorList>
            <person name="Wang Y."/>
            <person name="Stata M."/>
            <person name="Wang W."/>
            <person name="Stajich J.E."/>
            <person name="White M.M."/>
            <person name="Moncalvo J.M."/>
        </authorList>
    </citation>
    <scope>NUCLEOTIDE SEQUENCE [LARGE SCALE GENOMIC DNA]</scope>
    <source>
        <strain evidence="4 5">AUS-126-30</strain>
    </source>
</reference>
<protein>
    <recommendedName>
        <fullName evidence="3">Brix domain-containing protein</fullName>
    </recommendedName>
</protein>
<dbReference type="GO" id="GO:0006364">
    <property type="term" value="P:rRNA processing"/>
    <property type="evidence" value="ECO:0007669"/>
    <property type="project" value="InterPro"/>
</dbReference>
<feature type="compositionally biased region" description="Acidic residues" evidence="1">
    <location>
        <begin position="360"/>
        <end position="370"/>
    </location>
</feature>
<dbReference type="PANTHER" id="PTHR12661:SF5">
    <property type="entry name" value="SUPPRESSOR OF SWI4 1 HOMOLOG"/>
    <property type="match status" value="1"/>
</dbReference>
<evidence type="ECO:0000313" key="5">
    <source>
        <dbReference type="Proteomes" id="UP000245591"/>
    </source>
</evidence>
<keyword evidence="2" id="KW-0472">Membrane</keyword>
<evidence type="ECO:0000256" key="1">
    <source>
        <dbReference type="SAM" id="MobiDB-lite"/>
    </source>
</evidence>
<feature type="compositionally biased region" description="Low complexity" evidence="1">
    <location>
        <begin position="404"/>
        <end position="415"/>
    </location>
</feature>